<dbReference type="Proteomes" id="UP001149090">
    <property type="component" value="Unassembled WGS sequence"/>
</dbReference>
<dbReference type="GO" id="GO:0004672">
    <property type="term" value="F:protein kinase activity"/>
    <property type="evidence" value="ECO:0007669"/>
    <property type="project" value="TreeGrafter"/>
</dbReference>
<feature type="compositionally biased region" description="Basic and acidic residues" evidence="1">
    <location>
        <begin position="231"/>
        <end position="250"/>
    </location>
</feature>
<feature type="compositionally biased region" description="Low complexity" evidence="1">
    <location>
        <begin position="588"/>
        <end position="598"/>
    </location>
</feature>
<feature type="region of interest" description="Disordered" evidence="1">
    <location>
        <begin position="213"/>
        <end position="296"/>
    </location>
</feature>
<dbReference type="PANTHER" id="PTHR14030:SF4">
    <property type="entry name" value="BUB1 KINASE, ISOFORM A-RELATED"/>
    <property type="match status" value="1"/>
</dbReference>
<dbReference type="AlphaFoldDB" id="A0A9Q0L8Q0"/>
<feature type="compositionally biased region" description="Basic and acidic residues" evidence="1">
    <location>
        <begin position="360"/>
        <end position="371"/>
    </location>
</feature>
<dbReference type="Gene3D" id="1.25.40.430">
    <property type="match status" value="1"/>
</dbReference>
<sequence>MSSQSQSQLNFEVIENSKENIQPLKTGRDLSILSQKLINPTNDQEKTQLFETQLKQTQNGKELLKKWVEYLKWKRQIQPQGGQEIINLFERSTRELLKYQEIKNDIRYLKIWLEYADFCEDPTDIFKFLKHNKIGLNHSILYITFAHILESKGKTEFAMKIFEEGISVNAQPQNTIKNHYENFLKNVANKIATNLNSKKNDQENEQNLKERVILGQMPSDLKMNTSRQLIPKKEQMQRIKRENKKNEKQSNETQFKIFCDNDEKHQESKSKRSKNLQKQEKSKNKENQKKQKNVVKWNNLPTQAQQQKENNQTPSTWNTVSISTVENPIISQSVSIIQKQNISFPIFKDSEIQTPNFSDPKNREEKKPEKQLIKEGTKSLIIQKKNVPQKNHQIQSKLIFPIRDPNHDQFIQEFKESLVEYQKKPKPKKNSAILTECFGLGSESIEEYKLKMLERNSQNRKKNGEFEILKEENDENYFPFSLIKKDPKTRQRNIDDPKILETILKQIPIENEYGYSNKTLDEVIQEEFGLNRTEKSKEKLPTILEEPESENEDLILNESELNHEDKLSLDLNILNTQNVFQDNLESNQENQENQMNSFESRKSPQNEEAEVFDFDYSVAPFNFDIYDPSNENK</sequence>
<reference evidence="3" key="1">
    <citation type="submission" date="2022-10" db="EMBL/GenBank/DDBJ databases">
        <title>Novel sulphate-reducing endosymbionts in the free-living metamonad Anaeramoeba.</title>
        <authorList>
            <person name="Jerlstrom-Hultqvist J."/>
            <person name="Cepicka I."/>
            <person name="Gallot-Lavallee L."/>
            <person name="Salas-Leiva D."/>
            <person name="Curtis B.A."/>
            <person name="Zahonova K."/>
            <person name="Pipaliya S."/>
            <person name="Dacks J."/>
            <person name="Roger A.J."/>
        </authorList>
    </citation>
    <scope>NUCLEOTIDE SEQUENCE</scope>
    <source>
        <strain evidence="3">BMAN</strain>
    </source>
</reference>
<feature type="region of interest" description="Disordered" evidence="1">
    <location>
        <begin position="588"/>
        <end position="607"/>
    </location>
</feature>
<dbReference type="PANTHER" id="PTHR14030">
    <property type="entry name" value="MITOTIC CHECKPOINT SERINE/THREONINE-PROTEIN KINASE BUB1"/>
    <property type="match status" value="1"/>
</dbReference>
<comment type="caution">
    <text evidence="3">The sequence shown here is derived from an EMBL/GenBank/DDBJ whole genome shotgun (WGS) entry which is preliminary data.</text>
</comment>
<accession>A0A9Q0L8Q0</accession>
<dbReference type="OrthoDB" id="248495at2759"/>
<name>A0A9Q0L8Q0_ANAIG</name>
<dbReference type="SMART" id="SM00777">
    <property type="entry name" value="Mad3_BUB1_I"/>
    <property type="match status" value="1"/>
</dbReference>
<dbReference type="EMBL" id="JAPDFW010000124">
    <property type="protein sequence ID" value="KAJ5067900.1"/>
    <property type="molecule type" value="Genomic_DNA"/>
</dbReference>
<dbReference type="InterPro" id="IPR013212">
    <property type="entry name" value="Mad3/Bub1_I"/>
</dbReference>
<feature type="compositionally biased region" description="Basic and acidic residues" evidence="1">
    <location>
        <begin position="277"/>
        <end position="289"/>
    </location>
</feature>
<keyword evidence="3" id="KW-0418">Kinase</keyword>
<keyword evidence="4" id="KW-1185">Reference proteome</keyword>
<dbReference type="InterPro" id="IPR015661">
    <property type="entry name" value="Bub1/Mad3"/>
</dbReference>
<gene>
    <name evidence="3" type="ORF">M0811_12818</name>
</gene>
<organism evidence="3 4">
    <name type="scientific">Anaeramoeba ignava</name>
    <name type="common">Anaerobic marine amoeba</name>
    <dbReference type="NCBI Taxonomy" id="1746090"/>
    <lineage>
        <taxon>Eukaryota</taxon>
        <taxon>Metamonada</taxon>
        <taxon>Anaeramoebidae</taxon>
        <taxon>Anaeramoeba</taxon>
    </lineage>
</organism>
<proteinExistence type="predicted"/>
<evidence type="ECO:0000313" key="3">
    <source>
        <dbReference type="EMBL" id="KAJ5067900.1"/>
    </source>
</evidence>
<evidence type="ECO:0000256" key="1">
    <source>
        <dbReference type="SAM" id="MobiDB-lite"/>
    </source>
</evidence>
<dbReference type="PROSITE" id="PS51489">
    <property type="entry name" value="BUB1_N"/>
    <property type="match status" value="1"/>
</dbReference>
<feature type="region of interest" description="Disordered" evidence="1">
    <location>
        <begin position="351"/>
        <end position="371"/>
    </location>
</feature>
<feature type="compositionally biased region" description="Basic and acidic residues" evidence="1">
    <location>
        <begin position="259"/>
        <end position="270"/>
    </location>
</feature>
<feature type="domain" description="BUB1 N-terminal" evidence="2">
    <location>
        <begin position="50"/>
        <end position="209"/>
    </location>
</feature>
<protein>
    <submittedName>
        <fullName evidence="3">Mitotic checkpoint serine/threonine-protein kinase bub1</fullName>
    </submittedName>
</protein>
<evidence type="ECO:0000259" key="2">
    <source>
        <dbReference type="PROSITE" id="PS51489"/>
    </source>
</evidence>
<keyword evidence="3" id="KW-0808">Transferase</keyword>
<evidence type="ECO:0000313" key="4">
    <source>
        <dbReference type="Proteomes" id="UP001149090"/>
    </source>
</evidence>
<dbReference type="GO" id="GO:0051754">
    <property type="term" value="P:meiotic sister chromatid cohesion, centromeric"/>
    <property type="evidence" value="ECO:0007669"/>
    <property type="project" value="TreeGrafter"/>
</dbReference>
<dbReference type="Pfam" id="PF08311">
    <property type="entry name" value="Mad3_BUB1_I"/>
    <property type="match status" value="1"/>
</dbReference>
<dbReference type="GO" id="GO:0007094">
    <property type="term" value="P:mitotic spindle assembly checkpoint signaling"/>
    <property type="evidence" value="ECO:0007669"/>
    <property type="project" value="InterPro"/>
</dbReference>
<dbReference type="GO" id="GO:0032991">
    <property type="term" value="C:protein-containing complex"/>
    <property type="evidence" value="ECO:0007669"/>
    <property type="project" value="UniProtKB-ARBA"/>
</dbReference>